<organism evidence="1 2">
    <name type="scientific">Pseudanabaena yagii GIHE-NHR1</name>
    <dbReference type="NCBI Taxonomy" id="2722753"/>
    <lineage>
        <taxon>Bacteria</taxon>
        <taxon>Bacillati</taxon>
        <taxon>Cyanobacteriota</taxon>
        <taxon>Cyanophyceae</taxon>
        <taxon>Pseudanabaenales</taxon>
        <taxon>Pseudanabaenaceae</taxon>
        <taxon>Pseudanabaena</taxon>
        <taxon>Pseudanabaena yagii</taxon>
    </lineage>
</organism>
<proteinExistence type="predicted"/>
<gene>
    <name evidence="1" type="ORF">HC246_19645</name>
</gene>
<dbReference type="EMBL" id="JAAVJL010000002">
    <property type="protein sequence ID" value="NMF60180.1"/>
    <property type="molecule type" value="Genomic_DNA"/>
</dbReference>
<keyword evidence="2" id="KW-1185">Reference proteome</keyword>
<comment type="caution">
    <text evidence="1">The sequence shown here is derived from an EMBL/GenBank/DDBJ whole genome shotgun (WGS) entry which is preliminary data.</text>
</comment>
<accession>A0ABX1LYY1</accession>
<protein>
    <submittedName>
        <fullName evidence="1">Uncharacterized protein</fullName>
    </submittedName>
</protein>
<evidence type="ECO:0000313" key="2">
    <source>
        <dbReference type="Proteomes" id="UP000738376"/>
    </source>
</evidence>
<sequence length="50" mass="5435">MMRFTESPAGSGASIAQSLKWLSFGSGEQYGVITLICMAFGMDSFLKRIL</sequence>
<evidence type="ECO:0000313" key="1">
    <source>
        <dbReference type="EMBL" id="NMF60180.1"/>
    </source>
</evidence>
<name>A0ABX1LYY1_9CYAN</name>
<dbReference type="RefSeq" id="WP_169365120.1">
    <property type="nucleotide sequence ID" value="NZ_JAAVJL010000002.1"/>
</dbReference>
<dbReference type="Proteomes" id="UP000738376">
    <property type="component" value="Unassembled WGS sequence"/>
</dbReference>
<reference evidence="1 2" key="1">
    <citation type="submission" date="2020-03" db="EMBL/GenBank/DDBJ databases">
        <title>Draft Genome Sequence of 2-Methylisoborneol Producing Pseudanabaena yagii Strain GIHE-NHR1 Isolated from North Han River in South Korea.</title>
        <authorList>
            <person name="Jeong J."/>
        </authorList>
    </citation>
    <scope>NUCLEOTIDE SEQUENCE [LARGE SCALE GENOMIC DNA]</scope>
    <source>
        <strain evidence="1 2">GIHE-NHR1</strain>
    </source>
</reference>